<dbReference type="InterPro" id="IPR051533">
    <property type="entry name" value="WaaL-like"/>
</dbReference>
<feature type="transmembrane region" description="Helical" evidence="5">
    <location>
        <begin position="330"/>
        <end position="353"/>
    </location>
</feature>
<dbReference type="InterPro" id="IPR007016">
    <property type="entry name" value="O-antigen_ligase-rel_domated"/>
</dbReference>
<feature type="transmembrane region" description="Helical" evidence="5">
    <location>
        <begin position="388"/>
        <end position="405"/>
    </location>
</feature>
<evidence type="ECO:0000256" key="1">
    <source>
        <dbReference type="ARBA" id="ARBA00004141"/>
    </source>
</evidence>
<feature type="domain" description="O-antigen ligase-related" evidence="6">
    <location>
        <begin position="195"/>
        <end position="346"/>
    </location>
</feature>
<feature type="transmembrane region" description="Helical" evidence="5">
    <location>
        <begin position="90"/>
        <end position="110"/>
    </location>
</feature>
<sequence>MSAFSLKNKPNPRLLIVCAAATSVGLAMAVISLAKALLLVGGVIVLGSAWLRKDAAGALPRWLWTPPAVLLALAGLGLTLFWTAAPMGEALVALAKHGKLLVIPLLICLIHTRREAVLALACFAGAQLFTVLSSWMLILEWPVPWASAGSALVDHSVFTSHLDQPIMMSVFAALCWQLRGLVPGRHSLYLVGAVILLTLGNVLFFMEGRTGHVAAIGLLSLALIWEFPRRYKFAAVAVPFVVVLVLLAGSPHLRERLSLIVTEVNLYEQTANVDTSSSQRLNFWRRSLQSIEERPLTGHGVGSWNLEYNRLEGGKGRSGTDVVRNPHQEYLLWGVEAGIGGLLLFCGVLLALLRDALRLPTQEHRAALSVLAAMALSCLFNSSLFDATIGDFFCVAMGLTLALGLRSTARHDG</sequence>
<dbReference type="GO" id="GO:0016020">
    <property type="term" value="C:membrane"/>
    <property type="evidence" value="ECO:0007669"/>
    <property type="project" value="UniProtKB-SubCell"/>
</dbReference>
<accession>A0A9X2APC0</accession>
<reference evidence="7" key="1">
    <citation type="submission" date="2022-03" db="EMBL/GenBank/DDBJ databases">
        <authorList>
            <person name="Woo C.Y."/>
        </authorList>
    </citation>
    <scope>NUCLEOTIDE SEQUENCE</scope>
    <source>
        <strain evidence="7">CYS-02</strain>
    </source>
</reference>
<keyword evidence="2 5" id="KW-0812">Transmembrane</keyword>
<keyword evidence="7" id="KW-0436">Ligase</keyword>
<keyword evidence="3 5" id="KW-1133">Transmembrane helix</keyword>
<proteinExistence type="predicted"/>
<gene>
    <name evidence="7" type="ORF">MMF98_08905</name>
</gene>
<feature type="transmembrane region" description="Helical" evidence="5">
    <location>
        <begin position="12"/>
        <end position="30"/>
    </location>
</feature>
<dbReference type="Proteomes" id="UP001139447">
    <property type="component" value="Unassembled WGS sequence"/>
</dbReference>
<comment type="caution">
    <text evidence="7">The sequence shown here is derived from an EMBL/GenBank/DDBJ whole genome shotgun (WGS) entry which is preliminary data.</text>
</comment>
<evidence type="ECO:0000259" key="6">
    <source>
        <dbReference type="Pfam" id="PF04932"/>
    </source>
</evidence>
<dbReference type="GO" id="GO:0016874">
    <property type="term" value="F:ligase activity"/>
    <property type="evidence" value="ECO:0007669"/>
    <property type="project" value="UniProtKB-KW"/>
</dbReference>
<evidence type="ECO:0000256" key="5">
    <source>
        <dbReference type="SAM" id="Phobius"/>
    </source>
</evidence>
<evidence type="ECO:0000313" key="8">
    <source>
        <dbReference type="Proteomes" id="UP001139447"/>
    </source>
</evidence>
<dbReference type="EMBL" id="JALGBI010000001">
    <property type="protein sequence ID" value="MCJ0763327.1"/>
    <property type="molecule type" value="Genomic_DNA"/>
</dbReference>
<name>A0A9X2APC0_9BURK</name>
<evidence type="ECO:0000256" key="2">
    <source>
        <dbReference type="ARBA" id="ARBA00022692"/>
    </source>
</evidence>
<dbReference type="Pfam" id="PF04932">
    <property type="entry name" value="Wzy_C"/>
    <property type="match status" value="1"/>
</dbReference>
<comment type="subcellular location">
    <subcellularLocation>
        <location evidence="1">Membrane</location>
        <topology evidence="1">Multi-pass membrane protein</topology>
    </subcellularLocation>
</comment>
<feature type="transmembrane region" description="Helical" evidence="5">
    <location>
        <begin position="211"/>
        <end position="227"/>
    </location>
</feature>
<evidence type="ECO:0000313" key="7">
    <source>
        <dbReference type="EMBL" id="MCJ0763327.1"/>
    </source>
</evidence>
<dbReference type="AlphaFoldDB" id="A0A9X2APC0"/>
<organism evidence="7 8">
    <name type="scientific">Variovorax terrae</name>
    <dbReference type="NCBI Taxonomy" id="2923278"/>
    <lineage>
        <taxon>Bacteria</taxon>
        <taxon>Pseudomonadati</taxon>
        <taxon>Pseudomonadota</taxon>
        <taxon>Betaproteobacteria</taxon>
        <taxon>Burkholderiales</taxon>
        <taxon>Comamonadaceae</taxon>
        <taxon>Variovorax</taxon>
    </lineage>
</organism>
<dbReference type="RefSeq" id="WP_243305920.1">
    <property type="nucleotide sequence ID" value="NZ_JALGBI010000001.1"/>
</dbReference>
<dbReference type="PANTHER" id="PTHR37422:SF13">
    <property type="entry name" value="LIPOPOLYSACCHARIDE BIOSYNTHESIS PROTEIN PA4999-RELATED"/>
    <property type="match status" value="1"/>
</dbReference>
<keyword evidence="4 5" id="KW-0472">Membrane</keyword>
<feature type="transmembrane region" description="Helical" evidence="5">
    <location>
        <begin position="117"/>
        <end position="138"/>
    </location>
</feature>
<dbReference type="PANTHER" id="PTHR37422">
    <property type="entry name" value="TEICHURONIC ACID BIOSYNTHESIS PROTEIN TUAE"/>
    <property type="match status" value="1"/>
</dbReference>
<feature type="transmembrane region" description="Helical" evidence="5">
    <location>
        <begin position="188"/>
        <end position="205"/>
    </location>
</feature>
<keyword evidence="8" id="KW-1185">Reference proteome</keyword>
<feature type="transmembrane region" description="Helical" evidence="5">
    <location>
        <begin position="63"/>
        <end position="84"/>
    </location>
</feature>
<protein>
    <submittedName>
        <fullName evidence="7">O-antigen ligase family protein</fullName>
    </submittedName>
</protein>
<evidence type="ECO:0000256" key="4">
    <source>
        <dbReference type="ARBA" id="ARBA00023136"/>
    </source>
</evidence>
<evidence type="ECO:0000256" key="3">
    <source>
        <dbReference type="ARBA" id="ARBA00022989"/>
    </source>
</evidence>
<feature type="transmembrane region" description="Helical" evidence="5">
    <location>
        <begin position="234"/>
        <end position="253"/>
    </location>
</feature>